<dbReference type="PANTHER" id="PTHR42943">
    <property type="entry name" value="GLUTATHIONE S-TRANSFERASE KAPPA"/>
    <property type="match status" value="1"/>
</dbReference>
<evidence type="ECO:0000313" key="10">
    <source>
        <dbReference type="Proteomes" id="UP000756132"/>
    </source>
</evidence>
<dbReference type="Pfam" id="PF01323">
    <property type="entry name" value="DSBA"/>
    <property type="match status" value="1"/>
</dbReference>
<dbReference type="FunFam" id="3.40.30.10:FF:000096">
    <property type="entry name" value="Glutathione S-transferase kappa"/>
    <property type="match status" value="1"/>
</dbReference>
<dbReference type="EMBL" id="CP090168">
    <property type="protein sequence ID" value="UJO18668.1"/>
    <property type="molecule type" value="Genomic_DNA"/>
</dbReference>
<comment type="similarity">
    <text evidence="1">Belongs to the GST superfamily. Kappa family.</text>
</comment>
<gene>
    <name evidence="9" type="ORF">CLAFUR5_06909</name>
</gene>
<dbReference type="OrthoDB" id="4664297at2759"/>
<dbReference type="RefSeq" id="XP_047763034.1">
    <property type="nucleotide sequence ID" value="XM_047906057.1"/>
</dbReference>
<dbReference type="InterPro" id="IPR051924">
    <property type="entry name" value="GST_Kappa/NadH"/>
</dbReference>
<dbReference type="PIRSF" id="PIRSF006386">
    <property type="entry name" value="HCCAis_GSTk"/>
    <property type="match status" value="1"/>
</dbReference>
<dbReference type="GO" id="GO:0005777">
    <property type="term" value="C:peroxisome"/>
    <property type="evidence" value="ECO:0007669"/>
    <property type="project" value="TreeGrafter"/>
</dbReference>
<accession>A0A9Q8UQC1</accession>
<dbReference type="InterPro" id="IPR014440">
    <property type="entry name" value="HCCAis_GSTk"/>
</dbReference>
<dbReference type="InterPro" id="IPR001853">
    <property type="entry name" value="DSBA-like_thioredoxin_dom"/>
</dbReference>
<feature type="domain" description="DSBA-like thioredoxin" evidence="8">
    <location>
        <begin position="35"/>
        <end position="236"/>
    </location>
</feature>
<keyword evidence="10" id="KW-1185">Reference proteome</keyword>
<evidence type="ECO:0000256" key="2">
    <source>
        <dbReference type="ARBA" id="ARBA00012452"/>
    </source>
</evidence>
<dbReference type="PANTHER" id="PTHR42943:SF13">
    <property type="entry name" value="GLUTATHIONE S-TRANSFERASE KAPPA-RELATED"/>
    <property type="match status" value="1"/>
</dbReference>
<protein>
    <recommendedName>
        <fullName evidence="5">Glutathione S-transferase kappa 1</fullName>
        <ecNumber evidence="2">2.5.1.18</ecNumber>
    </recommendedName>
    <alternativeName>
        <fullName evidence="6">GST class-kappa</fullName>
    </alternativeName>
</protein>
<evidence type="ECO:0000256" key="6">
    <source>
        <dbReference type="ARBA" id="ARBA00083519"/>
    </source>
</evidence>
<comment type="catalytic activity">
    <reaction evidence="4">
        <text>RX + glutathione = an S-substituted glutathione + a halide anion + H(+)</text>
        <dbReference type="Rhea" id="RHEA:16437"/>
        <dbReference type="ChEBI" id="CHEBI:15378"/>
        <dbReference type="ChEBI" id="CHEBI:16042"/>
        <dbReference type="ChEBI" id="CHEBI:17792"/>
        <dbReference type="ChEBI" id="CHEBI:57925"/>
        <dbReference type="ChEBI" id="CHEBI:90779"/>
        <dbReference type="EC" id="2.5.1.18"/>
    </reaction>
</comment>
<organism evidence="9 10">
    <name type="scientific">Passalora fulva</name>
    <name type="common">Tomato leaf mold</name>
    <name type="synonym">Cladosporium fulvum</name>
    <dbReference type="NCBI Taxonomy" id="5499"/>
    <lineage>
        <taxon>Eukaryota</taxon>
        <taxon>Fungi</taxon>
        <taxon>Dikarya</taxon>
        <taxon>Ascomycota</taxon>
        <taxon>Pezizomycotina</taxon>
        <taxon>Dothideomycetes</taxon>
        <taxon>Dothideomycetidae</taxon>
        <taxon>Mycosphaerellales</taxon>
        <taxon>Mycosphaerellaceae</taxon>
        <taxon>Fulvia</taxon>
    </lineage>
</organism>
<dbReference type="AlphaFoldDB" id="A0A9Q8UQC1"/>
<dbReference type="EC" id="2.5.1.18" evidence="2"/>
<evidence type="ECO:0000259" key="8">
    <source>
        <dbReference type="Pfam" id="PF01323"/>
    </source>
</evidence>
<dbReference type="Proteomes" id="UP000756132">
    <property type="component" value="Chromosome 6"/>
</dbReference>
<dbReference type="GO" id="GO:0006749">
    <property type="term" value="P:glutathione metabolic process"/>
    <property type="evidence" value="ECO:0007669"/>
    <property type="project" value="TreeGrafter"/>
</dbReference>
<evidence type="ECO:0000256" key="7">
    <source>
        <dbReference type="PIRSR" id="PIRSR006386-1"/>
    </source>
</evidence>
<dbReference type="GO" id="GO:0005739">
    <property type="term" value="C:mitochondrion"/>
    <property type="evidence" value="ECO:0007669"/>
    <property type="project" value="TreeGrafter"/>
</dbReference>
<proteinExistence type="inferred from homology"/>
<name>A0A9Q8UQC1_PASFU</name>
<dbReference type="GeneID" id="71986787"/>
<sequence length="255" mass="29108">MPTSSFSSRTQNLHRNIQLRNLITSQATMGEGGHIHVYLDCNSPWSYMAYTKLRQSRPALLQHGVTIEMHPIFLGGVNVGSGNKPPWTLPAKAKLGNYELPRGMKYFGTETLSAPSFFPIMSLLPMRCMLYAKENYPYEQYEDAFGDLWRFLWIEHKDVSKPEVLAECLGKHFKKEDVEKIVKSGTDPKYKKMLVDETAMLVEKGAYGAPWFLVKNKQGVEEPFFGSDRFHFIYQFLGIPFQDIKVLPPSSASKL</sequence>
<evidence type="ECO:0000313" key="9">
    <source>
        <dbReference type="EMBL" id="UJO18668.1"/>
    </source>
</evidence>
<dbReference type="Gene3D" id="3.40.30.10">
    <property type="entry name" value="Glutaredoxin"/>
    <property type="match status" value="1"/>
</dbReference>
<keyword evidence="3" id="KW-0808">Transferase</keyword>
<feature type="active site" description="Nucleophile" evidence="7">
    <location>
        <position position="43"/>
    </location>
</feature>
<evidence type="ECO:0000256" key="4">
    <source>
        <dbReference type="ARBA" id="ARBA00047960"/>
    </source>
</evidence>
<evidence type="ECO:0000256" key="1">
    <source>
        <dbReference type="ARBA" id="ARBA00006494"/>
    </source>
</evidence>
<evidence type="ECO:0000256" key="5">
    <source>
        <dbReference type="ARBA" id="ARBA00073833"/>
    </source>
</evidence>
<reference evidence="9" key="1">
    <citation type="submission" date="2021-12" db="EMBL/GenBank/DDBJ databases">
        <authorList>
            <person name="Zaccaron A."/>
            <person name="Stergiopoulos I."/>
        </authorList>
    </citation>
    <scope>NUCLEOTIDE SEQUENCE</scope>
    <source>
        <strain evidence="9">Race5_Kim</strain>
    </source>
</reference>
<evidence type="ECO:0000256" key="3">
    <source>
        <dbReference type="ARBA" id="ARBA00022679"/>
    </source>
</evidence>
<dbReference type="KEGG" id="ffu:CLAFUR5_06909"/>
<dbReference type="GO" id="GO:0004364">
    <property type="term" value="F:glutathione transferase activity"/>
    <property type="evidence" value="ECO:0007669"/>
    <property type="project" value="UniProtKB-EC"/>
</dbReference>
<reference evidence="9" key="2">
    <citation type="journal article" date="2022" name="Microb. Genom.">
        <title>A chromosome-scale genome assembly of the tomato pathogen Cladosporium fulvum reveals a compartmentalized genome architecture and the presence of a dispensable chromosome.</title>
        <authorList>
            <person name="Zaccaron A.Z."/>
            <person name="Chen L.H."/>
            <person name="Samaras A."/>
            <person name="Stergiopoulos I."/>
        </authorList>
    </citation>
    <scope>NUCLEOTIDE SEQUENCE</scope>
    <source>
        <strain evidence="9">Race5_Kim</strain>
    </source>
</reference>
<dbReference type="SUPFAM" id="SSF52833">
    <property type="entry name" value="Thioredoxin-like"/>
    <property type="match status" value="1"/>
</dbReference>
<dbReference type="GO" id="GO:0004602">
    <property type="term" value="F:glutathione peroxidase activity"/>
    <property type="evidence" value="ECO:0007669"/>
    <property type="project" value="TreeGrafter"/>
</dbReference>
<dbReference type="InterPro" id="IPR036249">
    <property type="entry name" value="Thioredoxin-like_sf"/>
</dbReference>